<evidence type="ECO:0000256" key="1">
    <source>
        <dbReference type="ARBA" id="ARBA00006738"/>
    </source>
</evidence>
<comment type="caution">
    <text evidence="3">The sequence shown here is derived from an EMBL/GenBank/DDBJ whole genome shotgun (WGS) entry which is preliminary data.</text>
</comment>
<protein>
    <recommendedName>
        <fullName evidence="2">UPF0102 protein ACE5LO_05020</fullName>
    </recommendedName>
</protein>
<evidence type="ECO:0000256" key="2">
    <source>
        <dbReference type="HAMAP-Rule" id="MF_00048"/>
    </source>
</evidence>
<dbReference type="EMBL" id="JBHIRY010000003">
    <property type="protein sequence ID" value="MFB5759748.1"/>
    <property type="molecule type" value="Genomic_DNA"/>
</dbReference>
<dbReference type="Pfam" id="PF02021">
    <property type="entry name" value="UPF0102"/>
    <property type="match status" value="1"/>
</dbReference>
<reference evidence="3 4" key="1">
    <citation type="submission" date="2024-09" db="EMBL/GenBank/DDBJ databases">
        <title>Paenibacillus zeirhizospherea sp. nov., isolated from surface of the maize (Zea mays) roots in a horticulture field, Hungary.</title>
        <authorList>
            <person name="Marton D."/>
            <person name="Farkas M."/>
            <person name="Bedics A."/>
            <person name="Toth E."/>
            <person name="Tancsics A."/>
            <person name="Boka K."/>
            <person name="Marati G."/>
            <person name="Kriszt B."/>
            <person name="Cserhati M."/>
        </authorList>
    </citation>
    <scope>NUCLEOTIDE SEQUENCE [LARGE SCALE GENOMIC DNA]</scope>
    <source>
        <strain evidence="3 4">JCM 18446</strain>
    </source>
</reference>
<gene>
    <name evidence="3" type="ORF">ACE5LO_05020</name>
</gene>
<dbReference type="PANTHER" id="PTHR34039:SF1">
    <property type="entry name" value="UPF0102 PROTEIN YRAN"/>
    <property type="match status" value="1"/>
</dbReference>
<dbReference type="CDD" id="cd20736">
    <property type="entry name" value="PoNe_Nuclease"/>
    <property type="match status" value="1"/>
</dbReference>
<name>A0ABV5BXM7_9BACL</name>
<dbReference type="InterPro" id="IPR011856">
    <property type="entry name" value="tRNA_endonuc-like_dom_sf"/>
</dbReference>
<dbReference type="NCBIfam" id="NF009150">
    <property type="entry name" value="PRK12497.1-3"/>
    <property type="match status" value="1"/>
</dbReference>
<dbReference type="HAMAP" id="MF_00048">
    <property type="entry name" value="UPF0102"/>
    <property type="match status" value="1"/>
</dbReference>
<dbReference type="NCBIfam" id="TIGR00252">
    <property type="entry name" value="YraN family protein"/>
    <property type="match status" value="1"/>
</dbReference>
<evidence type="ECO:0000313" key="3">
    <source>
        <dbReference type="EMBL" id="MFB5759748.1"/>
    </source>
</evidence>
<dbReference type="InterPro" id="IPR011335">
    <property type="entry name" value="Restrct_endonuc-II-like"/>
</dbReference>
<dbReference type="RefSeq" id="WP_375518938.1">
    <property type="nucleotide sequence ID" value="NZ_JBHIRY010000003.1"/>
</dbReference>
<organism evidence="3 4">
    <name type="scientific">Paenibacillus medicaginis</name>
    <dbReference type="NCBI Taxonomy" id="1470560"/>
    <lineage>
        <taxon>Bacteria</taxon>
        <taxon>Bacillati</taxon>
        <taxon>Bacillota</taxon>
        <taxon>Bacilli</taxon>
        <taxon>Bacillales</taxon>
        <taxon>Paenibacillaceae</taxon>
        <taxon>Paenibacillus</taxon>
    </lineage>
</organism>
<dbReference type="Proteomes" id="UP001580430">
    <property type="component" value="Unassembled WGS sequence"/>
</dbReference>
<keyword evidence="4" id="KW-1185">Reference proteome</keyword>
<comment type="similarity">
    <text evidence="1 2">Belongs to the UPF0102 family.</text>
</comment>
<accession>A0ABV5BXM7</accession>
<dbReference type="NCBIfam" id="NF009154">
    <property type="entry name" value="PRK12497.3-3"/>
    <property type="match status" value="1"/>
</dbReference>
<sequence>MKGARDGLSDNRRSKGTLGEEMAAQYLTGKGWRIIERNWRCRSGEVDIIAEKEGTLIFIEVRSRTGATHGTAAESVTARKIAQVRHIAEIYLHMRGAADIPVRFDMIAVRLLPDQQAEVMEHIEAAF</sequence>
<proteinExistence type="inferred from homology"/>
<dbReference type="InterPro" id="IPR003509">
    <property type="entry name" value="UPF0102_YraN-like"/>
</dbReference>
<dbReference type="Gene3D" id="3.40.1350.10">
    <property type="match status" value="1"/>
</dbReference>
<evidence type="ECO:0000313" key="4">
    <source>
        <dbReference type="Proteomes" id="UP001580430"/>
    </source>
</evidence>
<dbReference type="SUPFAM" id="SSF52980">
    <property type="entry name" value="Restriction endonuclease-like"/>
    <property type="match status" value="1"/>
</dbReference>
<dbReference type="PANTHER" id="PTHR34039">
    <property type="entry name" value="UPF0102 PROTEIN YRAN"/>
    <property type="match status" value="1"/>
</dbReference>